<dbReference type="PRINTS" id="PR00081">
    <property type="entry name" value="GDHRDH"/>
</dbReference>
<evidence type="ECO:0000313" key="14">
    <source>
        <dbReference type="EMBL" id="EGO26491.1"/>
    </source>
</evidence>
<feature type="transmembrane region" description="Helical" evidence="13">
    <location>
        <begin position="305"/>
        <end position="324"/>
    </location>
</feature>
<evidence type="ECO:0000256" key="12">
    <source>
        <dbReference type="HAMAP-Rule" id="MF_03107"/>
    </source>
</evidence>
<evidence type="ECO:0000256" key="8">
    <source>
        <dbReference type="ARBA" id="ARBA00023002"/>
    </source>
</evidence>
<dbReference type="EMBL" id="GL945432">
    <property type="protein sequence ID" value="EGO26491.1"/>
    <property type="molecule type" value="Genomic_DNA"/>
</dbReference>
<dbReference type="HAMAP" id="MF_03107">
    <property type="entry name" value="3_ketoreductase"/>
    <property type="match status" value="1"/>
</dbReference>
<dbReference type="UniPathway" id="UPA00094"/>
<dbReference type="GO" id="GO:0141040">
    <property type="term" value="F:very-long-chain 3-oxoacyl-CoA reductase activity"/>
    <property type="evidence" value="ECO:0007669"/>
    <property type="project" value="UniProtKB-EC"/>
</dbReference>
<keyword evidence="6 12" id="KW-0521">NADP</keyword>
<dbReference type="Proteomes" id="UP000008064">
    <property type="component" value="Unassembled WGS sequence"/>
</dbReference>
<dbReference type="HOGENOM" id="CLU_010194_38_0_1"/>
<accession>F8NQ12</accession>
<reference evidence="14" key="1">
    <citation type="submission" date="2011-04" db="EMBL/GenBank/DDBJ databases">
        <title>Evolution of plant cell wall degrading machinery underlies the functional diversity of forest fungi.</title>
        <authorList>
            <consortium name="US DOE Joint Genome Institute (JGI-PGF)"/>
            <person name="Eastwood D.C."/>
            <person name="Floudas D."/>
            <person name="Binder M."/>
            <person name="Majcherczyk A."/>
            <person name="Schneider P."/>
            <person name="Aerts A."/>
            <person name="Asiegbu F.O."/>
            <person name="Baker S.E."/>
            <person name="Barry K."/>
            <person name="Bendiksby M."/>
            <person name="Blumentritt M."/>
            <person name="Coutinho P.M."/>
            <person name="Cullen D."/>
            <person name="Cullen D."/>
            <person name="Gathman A."/>
            <person name="Goodell B."/>
            <person name="Henrissat B."/>
            <person name="Ihrmark K."/>
            <person name="Kauserud H."/>
            <person name="Kohler A."/>
            <person name="LaButti K."/>
            <person name="Lapidus A."/>
            <person name="Lavin J.L."/>
            <person name="Lee Y.-H."/>
            <person name="Lindquist E."/>
            <person name="Lilly W."/>
            <person name="Lucas S."/>
            <person name="Morin E."/>
            <person name="Murat C."/>
            <person name="Oguiza J.A."/>
            <person name="Park J."/>
            <person name="Pisabarro A.G."/>
            <person name="Riley R."/>
            <person name="Rosling A."/>
            <person name="Salamov A."/>
            <person name="Schmidt O."/>
            <person name="Schmutz J."/>
            <person name="Skrede I."/>
            <person name="Stenlid J."/>
            <person name="Wiebenga A."/>
            <person name="Xie X."/>
            <person name="Kues U."/>
            <person name="Hibbett D.S."/>
            <person name="Hoffmeister D."/>
            <person name="Hogberg N."/>
            <person name="Martin F."/>
            <person name="Grigoriev I.V."/>
            <person name="Watkinson S.C."/>
        </authorList>
    </citation>
    <scope>NUCLEOTIDE SEQUENCE</scope>
    <source>
        <strain evidence="14">S7.9</strain>
    </source>
</reference>
<comment type="similarity">
    <text evidence="12">Belongs to the short-chain dehydrogenases/reductases (SDR) family.</text>
</comment>
<dbReference type="PROSITE" id="PS00061">
    <property type="entry name" value="ADH_SHORT"/>
    <property type="match status" value="1"/>
</dbReference>
<dbReference type="FunFam" id="3.40.50.720:FF:000137">
    <property type="entry name" value="Hydroxysteroid (17-beta) dehydrogenase 3"/>
    <property type="match status" value="1"/>
</dbReference>
<evidence type="ECO:0000256" key="2">
    <source>
        <dbReference type="ARBA" id="ARBA00022516"/>
    </source>
</evidence>
<organism>
    <name type="scientific">Serpula lacrymans var. lacrymans (strain S7.9)</name>
    <name type="common">Dry rot fungus</name>
    <dbReference type="NCBI Taxonomy" id="578457"/>
    <lineage>
        <taxon>Eukaryota</taxon>
        <taxon>Fungi</taxon>
        <taxon>Dikarya</taxon>
        <taxon>Basidiomycota</taxon>
        <taxon>Agaricomycotina</taxon>
        <taxon>Agaricomycetes</taxon>
        <taxon>Agaricomycetidae</taxon>
        <taxon>Boletales</taxon>
        <taxon>Coniophorineae</taxon>
        <taxon>Serpulaceae</taxon>
        <taxon>Serpula</taxon>
    </lineage>
</organism>
<dbReference type="EC" id="1.1.1.330" evidence="12"/>
<dbReference type="CDD" id="cd05356">
    <property type="entry name" value="17beta-HSD1_like_SDR_c"/>
    <property type="match status" value="1"/>
</dbReference>
<evidence type="ECO:0000256" key="6">
    <source>
        <dbReference type="ARBA" id="ARBA00022857"/>
    </source>
</evidence>
<dbReference type="AlphaFoldDB" id="F8NQ12"/>
<evidence type="ECO:0000256" key="10">
    <source>
        <dbReference type="ARBA" id="ARBA00023136"/>
    </source>
</evidence>
<keyword evidence="8 12" id="KW-0560">Oxidoreductase</keyword>
<dbReference type="InterPro" id="IPR020904">
    <property type="entry name" value="Sc_DH/Rdtase_CS"/>
</dbReference>
<keyword evidence="9 12" id="KW-0443">Lipid metabolism</keyword>
<evidence type="ECO:0000256" key="11">
    <source>
        <dbReference type="ARBA" id="ARBA00023160"/>
    </source>
</evidence>
<dbReference type="OrthoDB" id="5545019at2759"/>
<keyword evidence="2 12" id="KW-0444">Lipid biosynthesis</keyword>
<dbReference type="GO" id="GO:0045703">
    <property type="term" value="F:ketoreductase activity"/>
    <property type="evidence" value="ECO:0007669"/>
    <property type="project" value="UniProtKB-UniRule"/>
</dbReference>
<comment type="pathway">
    <text evidence="1">Lipid metabolism; fatty acid biosynthesis.</text>
</comment>
<dbReference type="KEGG" id="sla:SERLADRAFT_463616"/>
<dbReference type="PIRSF" id="PIRSF000126">
    <property type="entry name" value="11-beta-HSD1"/>
    <property type="match status" value="1"/>
</dbReference>
<feature type="active site" description="Proton acceptor" evidence="12">
    <location>
        <position position="218"/>
    </location>
</feature>
<dbReference type="GO" id="GO:0030497">
    <property type="term" value="P:fatty acid elongation"/>
    <property type="evidence" value="ECO:0007669"/>
    <property type="project" value="UniProtKB-UniRule"/>
</dbReference>
<evidence type="ECO:0000256" key="1">
    <source>
        <dbReference type="ARBA" id="ARBA00005194"/>
    </source>
</evidence>
<name>F8NQ12_SERL9</name>
<dbReference type="GO" id="GO:0005789">
    <property type="term" value="C:endoplasmic reticulum membrane"/>
    <property type="evidence" value="ECO:0007669"/>
    <property type="project" value="UniProtKB-SubCell"/>
</dbReference>
<comment type="function">
    <text evidence="12">Component of the microsomal membrane bound fatty acid elongation system, which produces the 26-carbon very long-chain fatty acids (VLCFA) from palmitate. Catalyzes the reduction of the 3-ketoacyl-CoA intermediate that is formed in each cycle of fatty acid elongation. VLCFAs serve as precursors for ceramide and sphingolipids.</text>
</comment>
<evidence type="ECO:0000256" key="5">
    <source>
        <dbReference type="ARBA" id="ARBA00022832"/>
    </source>
</evidence>
<sequence length="342" mass="37418">MSVVLPGCLSAPLALVNECPWLSTFLLLVGALTFTRFAIKTVLVFAQTFILPGKNLKQFAAKKGSWAVITGASDGIGREFALQLARKGFNILLVARNNVMLTAVAEEIASKCSPSVETKIQLIDFSKKDEAAYEGLKSTMAELDIGILINCVGKSHTMPTYFVEIPTQDIEDIVAININATMRVTSLVLPGMIQRKRGLILNLGSFAGSIPSPMLAPYSATKSFVSTFSSALQEEVKSHNIIVHHLNTYFVVSKMSNIRRASLFVPLPADYVRAALSKISLSCGAAHTNRPGTLTPYWSHAVLDYLIHVVGIKSLFIGYTHGLHKSIRKRALRKLERESKKQ</sequence>
<comment type="catalytic activity">
    <reaction evidence="12">
        <text>a very-long-chain (3R)-3-hydroxyacyl-CoA + NADP(+) = a very-long-chain 3-oxoacyl-CoA + NADPH + H(+)</text>
        <dbReference type="Rhea" id="RHEA:48680"/>
        <dbReference type="ChEBI" id="CHEBI:15378"/>
        <dbReference type="ChEBI" id="CHEBI:57783"/>
        <dbReference type="ChEBI" id="CHEBI:58349"/>
        <dbReference type="ChEBI" id="CHEBI:85440"/>
        <dbReference type="ChEBI" id="CHEBI:90725"/>
        <dbReference type="EC" id="1.1.1.330"/>
    </reaction>
</comment>
<gene>
    <name evidence="14" type="ORF">SERLADRAFT_463616</name>
</gene>
<dbReference type="InterPro" id="IPR036291">
    <property type="entry name" value="NAD(P)-bd_dom_sf"/>
</dbReference>
<dbReference type="RefSeq" id="XP_007316664.1">
    <property type="nucleotide sequence ID" value="XM_007316602.1"/>
</dbReference>
<evidence type="ECO:0000256" key="9">
    <source>
        <dbReference type="ARBA" id="ARBA00023098"/>
    </source>
</evidence>
<keyword evidence="3 12" id="KW-0812">Transmembrane</keyword>
<comment type="subcellular location">
    <subcellularLocation>
        <location evidence="12">Endoplasmic reticulum membrane</location>
        <topology evidence="12">Single-pass membrane protein</topology>
    </subcellularLocation>
</comment>
<keyword evidence="7 12" id="KW-1133">Transmembrane helix</keyword>
<dbReference type="SUPFAM" id="SSF51735">
    <property type="entry name" value="NAD(P)-binding Rossmann-fold domains"/>
    <property type="match status" value="1"/>
</dbReference>
<dbReference type="PANTHER" id="PTHR43086:SF2">
    <property type="entry name" value="HYDROXYSTEROID DEHYDROGENASE-LIKE PROTEIN 1"/>
    <property type="match status" value="1"/>
</dbReference>
<feature type="transmembrane region" description="Helical" evidence="13">
    <location>
        <begin position="199"/>
        <end position="220"/>
    </location>
</feature>
<dbReference type="Gene3D" id="3.40.50.720">
    <property type="entry name" value="NAD(P)-binding Rossmann-like Domain"/>
    <property type="match status" value="1"/>
</dbReference>
<dbReference type="InterPro" id="IPR027533">
    <property type="entry name" value="3_ketoreductase_fungal"/>
</dbReference>
<dbReference type="InterPro" id="IPR002347">
    <property type="entry name" value="SDR_fam"/>
</dbReference>
<proteinExistence type="inferred from homology"/>
<evidence type="ECO:0000256" key="7">
    <source>
        <dbReference type="ARBA" id="ARBA00022989"/>
    </source>
</evidence>
<keyword evidence="5 12" id="KW-0276">Fatty acid metabolism</keyword>
<dbReference type="GeneID" id="18818594"/>
<feature type="transmembrane region" description="Helical" evidence="13">
    <location>
        <begin position="26"/>
        <end position="51"/>
    </location>
</feature>
<keyword evidence="4 12" id="KW-0256">Endoplasmic reticulum</keyword>
<dbReference type="PANTHER" id="PTHR43086">
    <property type="entry name" value="VERY-LONG-CHAIN 3-OXOOACYL-COA REDUCTASE"/>
    <property type="match status" value="1"/>
</dbReference>
<dbReference type="Pfam" id="PF00106">
    <property type="entry name" value="adh_short"/>
    <property type="match status" value="1"/>
</dbReference>
<evidence type="ECO:0000256" key="4">
    <source>
        <dbReference type="ARBA" id="ARBA00022824"/>
    </source>
</evidence>
<feature type="binding site" evidence="12">
    <location>
        <position position="205"/>
    </location>
    <ligand>
        <name>substrate</name>
    </ligand>
</feature>
<keyword evidence="11 12" id="KW-0275">Fatty acid biosynthesis</keyword>
<evidence type="ECO:0000256" key="13">
    <source>
        <dbReference type="SAM" id="Phobius"/>
    </source>
</evidence>
<keyword evidence="10 12" id="KW-0472">Membrane</keyword>
<evidence type="ECO:0000256" key="3">
    <source>
        <dbReference type="ARBA" id="ARBA00022692"/>
    </source>
</evidence>
<protein>
    <recommendedName>
        <fullName evidence="12">Very-long-chain 3-oxoacyl-CoA reductase</fullName>
        <ecNumber evidence="12">1.1.1.330</ecNumber>
    </recommendedName>
    <alternativeName>
        <fullName evidence="12">3-ketoacyl-CoA reductase</fullName>
        <shortName evidence="12">3-ketoreductase</shortName>
        <shortName evidence="12">KAR</shortName>
    </alternativeName>
    <alternativeName>
        <fullName evidence="12">Microsomal beta-keto-reductase</fullName>
    </alternativeName>
</protein>